<organism evidence="7 8">
    <name type="scientific">Lapidilactobacillus dextrinicus DSM 20335</name>
    <dbReference type="NCBI Taxonomy" id="1423738"/>
    <lineage>
        <taxon>Bacteria</taxon>
        <taxon>Bacillati</taxon>
        <taxon>Bacillota</taxon>
        <taxon>Bacilli</taxon>
        <taxon>Lactobacillales</taxon>
        <taxon>Lactobacillaceae</taxon>
        <taxon>Lapidilactobacillus</taxon>
    </lineage>
</organism>
<proteinExistence type="inferred from homology"/>
<dbReference type="Pfam" id="PF01497">
    <property type="entry name" value="Peripla_BP_2"/>
    <property type="match status" value="1"/>
</dbReference>
<dbReference type="OrthoDB" id="2241086at2"/>
<evidence type="ECO:0000256" key="1">
    <source>
        <dbReference type="ARBA" id="ARBA00004196"/>
    </source>
</evidence>
<comment type="caution">
    <text evidence="7">The sequence shown here is derived from an EMBL/GenBank/DDBJ whole genome shotgun (WGS) entry which is preliminary data.</text>
</comment>
<dbReference type="PROSITE" id="PS50983">
    <property type="entry name" value="FE_B12_PBP"/>
    <property type="match status" value="1"/>
</dbReference>
<dbReference type="EMBL" id="AYYK01000001">
    <property type="protein sequence ID" value="KRM79916.1"/>
    <property type="molecule type" value="Genomic_DNA"/>
</dbReference>
<evidence type="ECO:0000259" key="6">
    <source>
        <dbReference type="PROSITE" id="PS50983"/>
    </source>
</evidence>
<dbReference type="SUPFAM" id="SSF53807">
    <property type="entry name" value="Helical backbone' metal receptor"/>
    <property type="match status" value="1"/>
</dbReference>
<dbReference type="GO" id="GO:0030288">
    <property type="term" value="C:outer membrane-bounded periplasmic space"/>
    <property type="evidence" value="ECO:0007669"/>
    <property type="project" value="TreeGrafter"/>
</dbReference>
<dbReference type="InterPro" id="IPR002491">
    <property type="entry name" value="ABC_transptr_periplasmic_BD"/>
</dbReference>
<keyword evidence="3" id="KW-0813">Transport</keyword>
<comment type="similarity">
    <text evidence="2">Belongs to the bacterial solute-binding protein 8 family.</text>
</comment>
<dbReference type="AlphaFoldDB" id="A0A0R2BVN3"/>
<keyword evidence="4 5" id="KW-0732">Signal</keyword>
<comment type="subcellular location">
    <subcellularLocation>
        <location evidence="1">Cell envelope</location>
    </subcellularLocation>
</comment>
<dbReference type="Gene3D" id="3.40.50.1980">
    <property type="entry name" value="Nitrogenase molybdenum iron protein domain"/>
    <property type="match status" value="2"/>
</dbReference>
<gene>
    <name evidence="7" type="ORF">FC84_GL000615</name>
</gene>
<dbReference type="RefSeq" id="WP_057753907.1">
    <property type="nucleotide sequence ID" value="NZ_AYYK01000001.1"/>
</dbReference>
<evidence type="ECO:0000256" key="5">
    <source>
        <dbReference type="SAM" id="SignalP"/>
    </source>
</evidence>
<dbReference type="InterPro" id="IPR051313">
    <property type="entry name" value="Bact_iron-sidero_bind"/>
</dbReference>
<accession>A0A0R2BVN3</accession>
<feature type="signal peptide" evidence="5">
    <location>
        <begin position="1"/>
        <end position="19"/>
    </location>
</feature>
<dbReference type="PANTHER" id="PTHR30532">
    <property type="entry name" value="IRON III DICITRATE-BINDING PERIPLASMIC PROTEIN"/>
    <property type="match status" value="1"/>
</dbReference>
<reference evidence="7 8" key="1">
    <citation type="journal article" date="2015" name="Genome Announc.">
        <title>Expanding the biotechnology potential of lactobacilli through comparative genomics of 213 strains and associated genera.</title>
        <authorList>
            <person name="Sun Z."/>
            <person name="Harris H.M."/>
            <person name="McCann A."/>
            <person name="Guo C."/>
            <person name="Argimon S."/>
            <person name="Zhang W."/>
            <person name="Yang X."/>
            <person name="Jeffery I.B."/>
            <person name="Cooney J.C."/>
            <person name="Kagawa T.F."/>
            <person name="Liu W."/>
            <person name="Song Y."/>
            <person name="Salvetti E."/>
            <person name="Wrobel A."/>
            <person name="Rasinkangas P."/>
            <person name="Parkhill J."/>
            <person name="Rea M.C."/>
            <person name="O'Sullivan O."/>
            <person name="Ritari J."/>
            <person name="Douillard F.P."/>
            <person name="Paul Ross R."/>
            <person name="Yang R."/>
            <person name="Briner A.E."/>
            <person name="Felis G.E."/>
            <person name="de Vos W.M."/>
            <person name="Barrangou R."/>
            <person name="Klaenhammer T.R."/>
            <person name="Caufield P.W."/>
            <person name="Cui Y."/>
            <person name="Zhang H."/>
            <person name="O'Toole P.W."/>
        </authorList>
    </citation>
    <scope>NUCLEOTIDE SEQUENCE [LARGE SCALE GENOMIC DNA]</scope>
    <source>
        <strain evidence="7 8">DSM 20335</strain>
    </source>
</reference>
<keyword evidence="8" id="KW-1185">Reference proteome</keyword>
<dbReference type="PANTHER" id="PTHR30532:SF26">
    <property type="entry name" value="IRON(3+)-HYDROXAMATE-BINDING PROTEIN FHUD"/>
    <property type="match status" value="1"/>
</dbReference>
<dbReference type="Proteomes" id="UP000051813">
    <property type="component" value="Unassembled WGS sequence"/>
</dbReference>
<dbReference type="STRING" id="1423738.FC84_GL000615"/>
<dbReference type="PROSITE" id="PS51257">
    <property type="entry name" value="PROKAR_LIPOPROTEIN"/>
    <property type="match status" value="1"/>
</dbReference>
<evidence type="ECO:0000313" key="7">
    <source>
        <dbReference type="EMBL" id="KRM79916.1"/>
    </source>
</evidence>
<evidence type="ECO:0000256" key="4">
    <source>
        <dbReference type="ARBA" id="ARBA00022729"/>
    </source>
</evidence>
<evidence type="ECO:0000256" key="2">
    <source>
        <dbReference type="ARBA" id="ARBA00008814"/>
    </source>
</evidence>
<protein>
    <submittedName>
        <fullName evidence="7">Iron ABC transporter substrate-binding protein</fullName>
    </submittedName>
</protein>
<dbReference type="GO" id="GO:1901678">
    <property type="term" value="P:iron coordination entity transport"/>
    <property type="evidence" value="ECO:0007669"/>
    <property type="project" value="UniProtKB-ARBA"/>
</dbReference>
<sequence length="320" mass="34539">MKKQVLLSIGVLMLSLVLAGCGKTTTTKKATSNQATRTRTITADNGKVKVPLHPKRVVSTVYTGEVMSLGVKVVGSTSMDLANPFLKKDTVKNVKNLGNALNVESVLKLKPDLIITSNEADVKALKKIAPVVYLKYGTADNVYQTLTKFGKILNRSAQAKKVAADLKATGTKNVAKLKAAGINPSTTTVGFYEMQNNKLYVQGSSWGRGGEAAVNGLGFKLPASINKIQEGIGYKQISTESLPQYAADWLLFTSFSTTKKGNAQVVSDLKHNAVWQELPAVKAKKVIELPFNKMYYYDPVAVKGQINLITEAMLKATPAK</sequence>
<evidence type="ECO:0000313" key="8">
    <source>
        <dbReference type="Proteomes" id="UP000051813"/>
    </source>
</evidence>
<feature type="domain" description="Fe/B12 periplasmic-binding" evidence="6">
    <location>
        <begin position="54"/>
        <end position="317"/>
    </location>
</feature>
<evidence type="ECO:0000256" key="3">
    <source>
        <dbReference type="ARBA" id="ARBA00022448"/>
    </source>
</evidence>
<feature type="chain" id="PRO_5039377045" evidence="5">
    <location>
        <begin position="20"/>
        <end position="320"/>
    </location>
</feature>
<dbReference type="PATRIC" id="fig|1423738.3.peg.624"/>
<name>A0A0R2BVN3_9LACO</name>